<dbReference type="Proteomes" id="UP000243904">
    <property type="component" value="Chromosome I"/>
</dbReference>
<dbReference type="EMBL" id="LT629750">
    <property type="protein sequence ID" value="SDT08999.1"/>
    <property type="molecule type" value="Genomic_DNA"/>
</dbReference>
<evidence type="ECO:0000313" key="2">
    <source>
        <dbReference type="EMBL" id="SDT08999.1"/>
    </source>
</evidence>
<accession>A0A1H1XJJ5</accession>
<keyword evidence="3" id="KW-1185">Reference proteome</keyword>
<evidence type="ECO:0000313" key="3">
    <source>
        <dbReference type="Proteomes" id="UP000243904"/>
    </source>
</evidence>
<reference evidence="3" key="1">
    <citation type="submission" date="2016-10" db="EMBL/GenBank/DDBJ databases">
        <authorList>
            <person name="Varghese N."/>
            <person name="Submissions S."/>
        </authorList>
    </citation>
    <scope>NUCLEOTIDE SEQUENCE [LARGE SCALE GENOMIC DNA]</scope>
    <source>
        <strain evidence="3">GAS369</strain>
    </source>
</reference>
<proteinExistence type="predicted"/>
<feature type="domain" description="Multi-ubiquitin" evidence="1">
    <location>
        <begin position="15"/>
        <end position="73"/>
    </location>
</feature>
<dbReference type="InterPro" id="IPR027802">
    <property type="entry name" value="Multi-ubiquitin_dom"/>
</dbReference>
<protein>
    <submittedName>
        <fullName evidence="2">Multiubiquitin</fullName>
    </submittedName>
</protein>
<gene>
    <name evidence="2" type="ORF">SAMN05444158_4342</name>
</gene>
<dbReference type="AlphaFoldDB" id="A0A1H1XJJ5"/>
<evidence type="ECO:0000259" key="1">
    <source>
        <dbReference type="Pfam" id="PF14452"/>
    </source>
</evidence>
<sequence length="83" mass="9240">MNVSVADRSGPAEIFELEIEGRAVAWGHPTITTEEIARLGGWDPAQGVIMVDRENTERTLNPGERIEIKPGLGFGKRIRWKRG</sequence>
<dbReference type="Pfam" id="PF14452">
    <property type="entry name" value="Multi_ubiq"/>
    <property type="match status" value="1"/>
</dbReference>
<organism evidence="2 3">
    <name type="scientific">Bradyrhizobium canariense</name>
    <dbReference type="NCBI Taxonomy" id="255045"/>
    <lineage>
        <taxon>Bacteria</taxon>
        <taxon>Pseudomonadati</taxon>
        <taxon>Pseudomonadota</taxon>
        <taxon>Alphaproteobacteria</taxon>
        <taxon>Hyphomicrobiales</taxon>
        <taxon>Nitrobacteraceae</taxon>
        <taxon>Bradyrhizobium</taxon>
    </lineage>
</organism>
<name>A0A1H1XJJ5_9BRAD</name>